<accession>A0ABY6HZN7</accession>
<name>A0ABY6HZN7_9ARCH</name>
<proteinExistence type="predicted"/>
<evidence type="ECO:0000313" key="1">
    <source>
        <dbReference type="EMBL" id="UYP48342.1"/>
    </source>
</evidence>
<dbReference type="EMBL" id="CP104013">
    <property type="protein sequence ID" value="UYP48342.1"/>
    <property type="molecule type" value="Genomic_DNA"/>
</dbReference>
<protein>
    <submittedName>
        <fullName evidence="1">Uncharacterized protein</fullName>
    </submittedName>
</protein>
<sequence>MIAEVHPFKTVFDEEWDYEWAADWNKVSAIFTTIDDLERQFGALDVSVLRELTQRKLILDLQKYAYSLSKVIVDKYQD</sequence>
<gene>
    <name evidence="1" type="ORF">NEF87_004627</name>
</gene>
<evidence type="ECO:0000313" key="2">
    <source>
        <dbReference type="Proteomes" id="UP001208689"/>
    </source>
</evidence>
<organism evidence="1 2">
    <name type="scientific">Candidatus Lokiarchaeum ossiferum</name>
    <dbReference type="NCBI Taxonomy" id="2951803"/>
    <lineage>
        <taxon>Archaea</taxon>
        <taxon>Promethearchaeati</taxon>
        <taxon>Promethearchaeota</taxon>
        <taxon>Promethearchaeia</taxon>
        <taxon>Promethearchaeales</taxon>
        <taxon>Promethearchaeaceae</taxon>
        <taxon>Candidatus Lokiarchaeum</taxon>
    </lineage>
</organism>
<reference evidence="1" key="1">
    <citation type="submission" date="2022-09" db="EMBL/GenBank/DDBJ databases">
        <title>Actin cytoskeleton and complex cell architecture in an #Asgard archaeon.</title>
        <authorList>
            <person name="Ponce Toledo R.I."/>
            <person name="Schleper C."/>
            <person name="Rodrigues Oliveira T."/>
            <person name="Wollweber F."/>
            <person name="Xu J."/>
            <person name="Rittmann S."/>
            <person name="Klingl A."/>
            <person name="Pilhofer M."/>
        </authorList>
    </citation>
    <scope>NUCLEOTIDE SEQUENCE</scope>
    <source>
        <strain evidence="1">B-35</strain>
    </source>
</reference>
<keyword evidence="2" id="KW-1185">Reference proteome</keyword>
<dbReference type="Proteomes" id="UP001208689">
    <property type="component" value="Chromosome"/>
</dbReference>